<name>A0AAD6VUA3_9ROSI</name>
<dbReference type="GO" id="GO:0016301">
    <property type="term" value="F:kinase activity"/>
    <property type="evidence" value="ECO:0007669"/>
    <property type="project" value="InterPro"/>
</dbReference>
<dbReference type="GO" id="GO:0005874">
    <property type="term" value="C:microtubule"/>
    <property type="evidence" value="ECO:0007669"/>
    <property type="project" value="UniProtKB-KW"/>
</dbReference>
<comment type="caution">
    <text evidence="11">The sequence shown here is derived from an EMBL/GenBank/DDBJ whole genome shotgun (WGS) entry which is preliminary data.</text>
</comment>
<comment type="function">
    <text evidence="7">May participate in a complex which severs microtubules in an ATP-dependent manner. Microtubule severing may promote rapid reorganization of cellular microtubule arrays.</text>
</comment>
<feature type="repeat" description="WD" evidence="8">
    <location>
        <begin position="906"/>
        <end position="948"/>
    </location>
</feature>
<dbReference type="PROSITE" id="PS00678">
    <property type="entry name" value="WD_REPEATS_1"/>
    <property type="match status" value="2"/>
</dbReference>
<dbReference type="GO" id="GO:0005737">
    <property type="term" value="C:cytoplasm"/>
    <property type="evidence" value="ECO:0007669"/>
    <property type="project" value="UniProtKB-UniRule"/>
</dbReference>
<dbReference type="GO" id="GO:0008352">
    <property type="term" value="C:katanin complex"/>
    <property type="evidence" value="ECO:0007669"/>
    <property type="project" value="InterPro"/>
</dbReference>
<dbReference type="EMBL" id="JAQIZT010000008">
    <property type="protein sequence ID" value="KAJ6989538.1"/>
    <property type="molecule type" value="Genomic_DNA"/>
</dbReference>
<dbReference type="InterPro" id="IPR020472">
    <property type="entry name" value="WD40_PAC1"/>
</dbReference>
<dbReference type="GO" id="GO:0051510">
    <property type="term" value="P:regulation of unidimensional cell growth"/>
    <property type="evidence" value="ECO:0007669"/>
    <property type="project" value="UniProtKB-ARBA"/>
</dbReference>
<keyword evidence="5" id="KW-0677">Repeat</keyword>
<feature type="compositionally biased region" description="Polar residues" evidence="9">
    <location>
        <begin position="577"/>
        <end position="586"/>
    </location>
</feature>
<feature type="region of interest" description="Disordered" evidence="9">
    <location>
        <begin position="573"/>
        <end position="646"/>
    </location>
</feature>
<dbReference type="Pfam" id="PF13925">
    <property type="entry name" value="Katanin_con80"/>
    <property type="match status" value="2"/>
</dbReference>
<dbReference type="Pfam" id="PF00781">
    <property type="entry name" value="DAGK_cat"/>
    <property type="match status" value="1"/>
</dbReference>
<proteinExistence type="inferred from homology"/>
<feature type="compositionally biased region" description="Basic and acidic residues" evidence="9">
    <location>
        <begin position="826"/>
        <end position="844"/>
    </location>
</feature>
<feature type="region of interest" description="Disordered" evidence="9">
    <location>
        <begin position="1"/>
        <end position="47"/>
    </location>
</feature>
<feature type="repeat" description="WD" evidence="8">
    <location>
        <begin position="949"/>
        <end position="990"/>
    </location>
</feature>
<keyword evidence="2 7" id="KW-0963">Cytoplasm</keyword>
<dbReference type="SMART" id="SM00320">
    <property type="entry name" value="WD40"/>
    <property type="match status" value="6"/>
</dbReference>
<dbReference type="PROSITE" id="PS50294">
    <property type="entry name" value="WD_REPEATS_REGION"/>
    <property type="match status" value="5"/>
</dbReference>
<dbReference type="InterPro" id="IPR016064">
    <property type="entry name" value="NAD/diacylglycerol_kinase_sf"/>
</dbReference>
<keyword evidence="12" id="KW-1185">Reference proteome</keyword>
<keyword evidence="6 7" id="KW-0206">Cytoskeleton</keyword>
<dbReference type="InterPro" id="IPR045540">
    <property type="entry name" value="YegS/DAGK_C"/>
</dbReference>
<feature type="region of interest" description="Disordered" evidence="9">
    <location>
        <begin position="1411"/>
        <end position="1451"/>
    </location>
</feature>
<dbReference type="PRINTS" id="PR00320">
    <property type="entry name" value="GPROTEINBRPT"/>
</dbReference>
<dbReference type="Pfam" id="PF00400">
    <property type="entry name" value="WD40"/>
    <property type="match status" value="6"/>
</dbReference>
<evidence type="ECO:0000256" key="2">
    <source>
        <dbReference type="ARBA" id="ARBA00022490"/>
    </source>
</evidence>
<dbReference type="Gene3D" id="2.130.10.10">
    <property type="entry name" value="YVTN repeat-like/Quinoprotein amine dehydrogenase"/>
    <property type="match status" value="2"/>
</dbReference>
<dbReference type="SUPFAM" id="SSF111331">
    <property type="entry name" value="NAD kinase/diacylglycerol kinase-like"/>
    <property type="match status" value="1"/>
</dbReference>
<comment type="similarity">
    <text evidence="7">Belongs to the WD repeat KATNB1 family.</text>
</comment>
<feature type="compositionally biased region" description="Low complexity" evidence="9">
    <location>
        <begin position="1481"/>
        <end position="1497"/>
    </location>
</feature>
<protein>
    <recommendedName>
        <fullName evidence="7">Katanin p80 WD40 repeat-containing subunit B1 homolog</fullName>
    </recommendedName>
</protein>
<sequence length="1770" mass="194205">MTISQTSSSSDMHPSKGGNAVSRNDPGSNSNATTATTNNSNKSQRRLSLCSQIAMHSSPIVFPEKQKRSKKLKAAASNSKRSMEVVADDPFPFNQPKIDELKIDIGGGAAAGGDENSDLLGYAVFSGKLILDKRSVSSSSSSSYHSNTTKDQADITNQQAVDAKLTSKALVWGSHMLHLEHVISVSYNVGLRHFTVHSYPIKKSSRGLSCFIKPKRTRKDYRFLASSIEEALQWVGGFADQQCYIKCLPHPLASSKKQASSESLPTDPPPELLFKCKCPPKMLVILNPRSGHGRSTKVFHGIVEPIFKLAGFKLEVVKTTSAGHAKNLASTVDISTCPDGIICVGGDGIINEVLNGLLSRDNQKEGISIPIGIIPAGSDNSLVWTVLGVRDPVSAAISIVKGGLTATDVFAVEWIQSGVIHFGMTVSYYGFVSDVLELSEKYQKRFGPLRYFVAGFLKFFCLPKYSYEVEYLPASKEDREGKQSAEGDIVDMPDLYTDVMRRSNTDGIPRASSLSSIDSIMTPSRMSGGDMDTTCSSTHASTEPSDYVRGLDPKAKRLSSGRTNVMPEPEVIHPQLPLSTTPNWPRTRSKSRADKGWTGLTTTHDPSRCSWGNASMNDREDISSTISDPGPIWDAEPKWDTEPNWDVENPIDLPGPSDDIEAGMKKEVIPRLEDKWEFKKGQFLGILVCNHACRTVQSSQVVAPRAEHDDNTMDMLLVHGSGRWRLLRFFLRLQMGQHLSLPYVEYIKVKSVKIKAGKHTPTGCGIDGELIQLNGQHAVFGDPGTSRSKANLVQHGTRGYEARQWNPDSSCRLKFCGSQILKDDGGFEERSKDKDKDPKKKGEAVRWLSTTPTRTPEDDDETKHSAVECVKRKKYCCICSVIRVSIFLFLTLNAMTTKRAYKLQEFVAHSSSVNCLKIGRKSSRVLVTGGEDHKVNLWAIGKPNAILSLSGHTSGIDSVSFDSSEVLVAAGAASGTIKLWDLEEAKIVRTLTGHRSNCISVDFHPFGEFFASGSLDTNLKIWDIRKKGCIHTYKGHTRGVNAIRFTPDGRWVVSGGEDNTVKLWDLTAGKLLHDFKYHEGQIQCIDFHPHEFLLATGSADRTVKFWDLETFELIGSAGTETTGVRCLTFNPDGRTLLCGLHESLKVFSWEPIRCHDAVDVGWSRLSDLNVHEGKLLGCSYNQSCVGVWVVDISRIEPYAIGNANRFNSHSESKSGAIGNQSVLLENNAKTSMGRLSVSQNSDVLVKETKSLGSQIVTYVPHCFNILIEAAGSVPGTPQRVNLNTGLKTTMTGPLTVSSAAAPKRSSTKILSAANVPVLNKADVIPVIVPRTNSRSEQVADSRKEIGIAARTMPFSLQSKTTDFRKFSNSREDMDQPTTSTQSETTGCKATEPISVMDRNITPAVKASIHGISTAERNVGDDRSMGSGNYESDSTTEPPNSYQEENCETRGHKINRDAPTIESQKGGRMRSLMINWEKRGRSSSYEGPTSGTSTGTGSVVNVPPLNMRGRTQSIEKETVSAFDEDVIADLMEQHDQFVSSMQSRSAKLQVIYRYWERNDVKGAIGAMEKMADHAVLSDVISIVADKIDIVTLDICTCLLPLLTNLLESDMDSVLGVKVLHSVVLEVMIEMPLNCISLAWSIWNELVVWSPFYLGAYASSALQTDLCWSTCISDVAQLVGDNRDFPGALWHLSISLDMLLKLVRMFGSMIYSTLSASTSVGVDIEAEQRLERCNICFVELEKVKRCLLTLTRKGGSVAKYAHELNLALQEVS</sequence>
<dbReference type="HAMAP" id="MF_03022">
    <property type="entry name" value="Katanin_p80_B1"/>
    <property type="match status" value="1"/>
</dbReference>
<dbReference type="SUPFAM" id="SSF50978">
    <property type="entry name" value="WD40 repeat-like"/>
    <property type="match status" value="1"/>
</dbReference>
<feature type="compositionally biased region" description="Polar residues" evidence="9">
    <location>
        <begin position="1"/>
        <end position="12"/>
    </location>
</feature>
<dbReference type="GO" id="GO:0007019">
    <property type="term" value="P:microtubule depolymerization"/>
    <property type="evidence" value="ECO:0007669"/>
    <property type="project" value="TreeGrafter"/>
</dbReference>
<dbReference type="InterPro" id="IPR001206">
    <property type="entry name" value="Diacylglycerol_kinase_cat_dom"/>
</dbReference>
<dbReference type="CDD" id="cd00200">
    <property type="entry name" value="WD40"/>
    <property type="match status" value="1"/>
</dbReference>
<gene>
    <name evidence="11" type="ORF">NC653_022189</name>
</gene>
<feature type="compositionally biased region" description="Polar residues" evidence="9">
    <location>
        <begin position="533"/>
        <end position="544"/>
    </location>
</feature>
<dbReference type="GO" id="GO:0051013">
    <property type="term" value="P:microtubule severing"/>
    <property type="evidence" value="ECO:0007669"/>
    <property type="project" value="UniProtKB-UniRule"/>
</dbReference>
<evidence type="ECO:0000256" key="7">
    <source>
        <dbReference type="HAMAP-Rule" id="MF_03022"/>
    </source>
</evidence>
<dbReference type="InterPro" id="IPR028021">
    <property type="entry name" value="Katanin_C-terminal"/>
</dbReference>
<dbReference type="PROSITE" id="PS50146">
    <property type="entry name" value="DAGK"/>
    <property type="match status" value="1"/>
</dbReference>
<dbReference type="InterPro" id="IPR001680">
    <property type="entry name" value="WD40_rpt"/>
</dbReference>
<dbReference type="Proteomes" id="UP001164929">
    <property type="component" value="Chromosome 8"/>
</dbReference>
<dbReference type="PROSITE" id="PS50082">
    <property type="entry name" value="WD_REPEATS_2"/>
    <property type="match status" value="5"/>
</dbReference>
<dbReference type="Gene3D" id="2.60.200.40">
    <property type="match status" value="1"/>
</dbReference>
<evidence type="ECO:0000256" key="6">
    <source>
        <dbReference type="ARBA" id="ARBA00023212"/>
    </source>
</evidence>
<dbReference type="InterPro" id="IPR036322">
    <property type="entry name" value="WD40_repeat_dom_sf"/>
</dbReference>
<feature type="compositionally biased region" description="Polar residues" evidence="9">
    <location>
        <begin position="1425"/>
        <end position="1443"/>
    </location>
</feature>
<accession>A0AAD6VUA3</accession>
<organism evidence="11 12">
    <name type="scientific">Populus alba x Populus x berolinensis</name>
    <dbReference type="NCBI Taxonomy" id="444605"/>
    <lineage>
        <taxon>Eukaryota</taxon>
        <taxon>Viridiplantae</taxon>
        <taxon>Streptophyta</taxon>
        <taxon>Embryophyta</taxon>
        <taxon>Tracheophyta</taxon>
        <taxon>Spermatophyta</taxon>
        <taxon>Magnoliopsida</taxon>
        <taxon>eudicotyledons</taxon>
        <taxon>Gunneridae</taxon>
        <taxon>Pentapetalae</taxon>
        <taxon>rosids</taxon>
        <taxon>fabids</taxon>
        <taxon>Malpighiales</taxon>
        <taxon>Salicaceae</taxon>
        <taxon>Saliceae</taxon>
        <taxon>Populus</taxon>
    </lineage>
</organism>
<feature type="region of interest" description="Disordered" evidence="9">
    <location>
        <begin position="826"/>
        <end position="861"/>
    </location>
</feature>
<feature type="region of interest" description="Disordered" evidence="9">
    <location>
        <begin position="1477"/>
        <end position="1504"/>
    </location>
</feature>
<evidence type="ECO:0000313" key="11">
    <source>
        <dbReference type="EMBL" id="KAJ6989538.1"/>
    </source>
</evidence>
<dbReference type="InterPro" id="IPR026962">
    <property type="entry name" value="KTNB1"/>
</dbReference>
<feature type="repeat" description="WD" evidence="8">
    <location>
        <begin position="1075"/>
        <end position="1116"/>
    </location>
</feature>
<evidence type="ECO:0000256" key="8">
    <source>
        <dbReference type="PROSITE-ProRule" id="PRU00221"/>
    </source>
</evidence>
<evidence type="ECO:0000256" key="3">
    <source>
        <dbReference type="ARBA" id="ARBA00022574"/>
    </source>
</evidence>
<comment type="subcellular location">
    <subcellularLocation>
        <location evidence="1 7">Cytoplasm</location>
        <location evidence="1 7">Cytoskeleton</location>
    </subcellularLocation>
</comment>
<dbReference type="PANTHER" id="PTHR19845">
    <property type="entry name" value="KATANIN P80 SUBUNIT"/>
    <property type="match status" value="1"/>
</dbReference>
<evidence type="ECO:0000256" key="9">
    <source>
        <dbReference type="SAM" id="MobiDB-lite"/>
    </source>
</evidence>
<evidence type="ECO:0000313" key="12">
    <source>
        <dbReference type="Proteomes" id="UP001164929"/>
    </source>
</evidence>
<feature type="compositionally biased region" description="Polar residues" evidence="9">
    <location>
        <begin position="1375"/>
        <end position="1387"/>
    </location>
</feature>
<dbReference type="Gene3D" id="3.40.50.10330">
    <property type="entry name" value="Probable inorganic polyphosphate/atp-NAD kinase, domain 1"/>
    <property type="match status" value="1"/>
</dbReference>
<dbReference type="FunFam" id="2.130.10.10:FF:000626">
    <property type="entry name" value="Katanin p80 WD40 repeat-containing subunit B1 homolog"/>
    <property type="match status" value="1"/>
</dbReference>
<feature type="compositionally biased region" description="Low complexity" evidence="9">
    <location>
        <begin position="28"/>
        <end position="41"/>
    </location>
</feature>
<dbReference type="SMART" id="SM00046">
    <property type="entry name" value="DAGKc"/>
    <property type="match status" value="1"/>
</dbReference>
<keyword evidence="4 7" id="KW-0493">Microtubule</keyword>
<dbReference type="InterPro" id="IPR017438">
    <property type="entry name" value="ATP-NAD_kinase_N"/>
</dbReference>
<evidence type="ECO:0000256" key="1">
    <source>
        <dbReference type="ARBA" id="ARBA00004245"/>
    </source>
</evidence>
<dbReference type="PANTHER" id="PTHR19845:SF0">
    <property type="entry name" value="KATANIN P80 WD40 REPEAT-CONTAINING SUBUNIT B1"/>
    <property type="match status" value="1"/>
</dbReference>
<evidence type="ECO:0000256" key="4">
    <source>
        <dbReference type="ARBA" id="ARBA00022701"/>
    </source>
</evidence>
<feature type="compositionally biased region" description="Polar residues" evidence="9">
    <location>
        <begin position="599"/>
        <end position="616"/>
    </location>
</feature>
<reference evidence="11" key="1">
    <citation type="journal article" date="2023" name="Mol. Ecol. Resour.">
        <title>Chromosome-level genome assembly of a triploid poplar Populus alba 'Berolinensis'.</title>
        <authorList>
            <person name="Chen S."/>
            <person name="Yu Y."/>
            <person name="Wang X."/>
            <person name="Wang S."/>
            <person name="Zhang T."/>
            <person name="Zhou Y."/>
            <person name="He R."/>
            <person name="Meng N."/>
            <person name="Wang Y."/>
            <person name="Liu W."/>
            <person name="Liu Z."/>
            <person name="Liu J."/>
            <person name="Guo Q."/>
            <person name="Huang H."/>
            <person name="Sederoff R.R."/>
            <person name="Wang G."/>
            <person name="Qu G."/>
            <person name="Chen S."/>
        </authorList>
    </citation>
    <scope>NUCLEOTIDE SEQUENCE</scope>
    <source>
        <strain evidence="11">SC-2020</strain>
    </source>
</reference>
<feature type="repeat" description="WD" evidence="8">
    <location>
        <begin position="1033"/>
        <end position="1074"/>
    </location>
</feature>
<dbReference type="FunFam" id="2.130.10.10:FF:000192">
    <property type="entry name" value="Katanin p80 WD40 repeat-containing subunit B1 homolog"/>
    <property type="match status" value="1"/>
</dbReference>
<feature type="region of interest" description="Disordered" evidence="9">
    <location>
        <begin position="519"/>
        <end position="553"/>
    </location>
</feature>
<dbReference type="InterPro" id="IPR019775">
    <property type="entry name" value="WD40_repeat_CS"/>
</dbReference>
<feature type="repeat" description="WD" evidence="8">
    <location>
        <begin position="991"/>
        <end position="1032"/>
    </location>
</feature>
<evidence type="ECO:0000256" key="5">
    <source>
        <dbReference type="ARBA" id="ARBA00022737"/>
    </source>
</evidence>
<dbReference type="InterPro" id="IPR015943">
    <property type="entry name" value="WD40/YVTN_repeat-like_dom_sf"/>
</dbReference>
<feature type="domain" description="DAGKc" evidence="10">
    <location>
        <begin position="277"/>
        <end position="416"/>
    </location>
</feature>
<dbReference type="GO" id="GO:0008017">
    <property type="term" value="F:microtubule binding"/>
    <property type="evidence" value="ECO:0007669"/>
    <property type="project" value="UniProtKB-UniRule"/>
</dbReference>
<evidence type="ECO:0000259" key="10">
    <source>
        <dbReference type="PROSITE" id="PS50146"/>
    </source>
</evidence>
<dbReference type="Pfam" id="PF19279">
    <property type="entry name" value="YegS_C"/>
    <property type="match status" value="1"/>
</dbReference>
<feature type="region of interest" description="Disordered" evidence="9">
    <location>
        <begin position="1366"/>
        <end position="1387"/>
    </location>
</feature>
<feature type="region of interest" description="Disordered" evidence="9">
    <location>
        <begin position="60"/>
        <end position="83"/>
    </location>
</feature>
<keyword evidence="3 8" id="KW-0853">WD repeat</keyword>